<evidence type="ECO:0000313" key="7">
    <source>
        <dbReference type="Proteomes" id="UP000035489"/>
    </source>
</evidence>
<dbReference type="SUPFAM" id="SSF53822">
    <property type="entry name" value="Periplasmic binding protein-like I"/>
    <property type="match status" value="1"/>
</dbReference>
<dbReference type="Gene3D" id="3.40.50.2300">
    <property type="match status" value="2"/>
</dbReference>
<feature type="compositionally biased region" description="Low complexity" evidence="4">
    <location>
        <begin position="39"/>
        <end position="48"/>
    </location>
</feature>
<evidence type="ECO:0000256" key="1">
    <source>
        <dbReference type="ARBA" id="ARBA00010062"/>
    </source>
</evidence>
<dbReference type="AlphaFoldDB" id="A0A0H1RPY5"/>
<evidence type="ECO:0000313" key="6">
    <source>
        <dbReference type="EMBL" id="KLK94757.1"/>
    </source>
</evidence>
<dbReference type="InterPro" id="IPR051010">
    <property type="entry name" value="BCAA_transport"/>
</dbReference>
<dbReference type="Pfam" id="PF13458">
    <property type="entry name" value="Peripla_BP_6"/>
    <property type="match status" value="1"/>
</dbReference>
<gene>
    <name evidence="6" type="ORF">AA309_02020</name>
</gene>
<comment type="caution">
    <text evidence="6">The sequence shown here is derived from an EMBL/GenBank/DDBJ whole genome shotgun (WGS) entry which is preliminary data.</text>
</comment>
<dbReference type="EMBL" id="LCYG01000005">
    <property type="protein sequence ID" value="KLK94757.1"/>
    <property type="molecule type" value="Genomic_DNA"/>
</dbReference>
<dbReference type="GO" id="GO:0006865">
    <property type="term" value="P:amino acid transport"/>
    <property type="evidence" value="ECO:0007669"/>
    <property type="project" value="UniProtKB-KW"/>
</dbReference>
<sequence>MEQGWKSRAVLAVVVTGALALSGCIGAGPARQTRKASRPAPQSAPSQPVYNADLPPEGTSVGQVQAIHQVQAAQMQAVPAGPAPVQMRGMTLGNGPVKVALILPLSAPGQGSLVAQSMRNAADLALSDFQGSDLTILIKDDRGTPEGAREAANQAVVEGAQLILGPLFAGSVQAAGQVTRQASRPLIGFSSDRAAAAQGVYLLSFMVQAEVDRIIAFAATQNRRSIAALIPETAYGRVAEAQLREAAAENGIRLVAVERYPAGQPQGAVQRLARVIGGPAPQANALFIPENGDGLPAVAQALQMVRFNAQQVKPLGSGVWDEARVFGLPTLQGGWFAAPDKRGFMDFATRYRARFNSDPVRLATLSYDAVTLAAALARMQGPQAFNDSVLTNGAGFAGADGVFRFNPNGTNDRALTVQEIRSGTAVVINAAPRTLVANN</sequence>
<keyword evidence="7" id="KW-1185">Reference proteome</keyword>
<dbReference type="PANTHER" id="PTHR30483">
    <property type="entry name" value="LEUCINE-SPECIFIC-BINDING PROTEIN"/>
    <property type="match status" value="1"/>
</dbReference>
<feature type="domain" description="Leucine-binding protein" evidence="5">
    <location>
        <begin position="96"/>
        <end position="423"/>
    </location>
</feature>
<keyword evidence="2" id="KW-0732">Signal</keyword>
<evidence type="ECO:0000256" key="3">
    <source>
        <dbReference type="ARBA" id="ARBA00022970"/>
    </source>
</evidence>
<reference evidence="6 7" key="1">
    <citation type="submission" date="2015-05" db="EMBL/GenBank/DDBJ databases">
        <title>Draft genome sequence of Microvirga vignae strain BR3299, a novel nitrogen fixing bacteria isolated from Brazil semi-aired region.</title>
        <authorList>
            <person name="Zilli J.E."/>
            <person name="Passos S.R."/>
            <person name="Leite J."/>
            <person name="Baldani J.I."/>
            <person name="Xavier G.R."/>
            <person name="Rumjaneck N.G."/>
            <person name="Simoes-Araujo J.L."/>
        </authorList>
    </citation>
    <scope>NUCLEOTIDE SEQUENCE [LARGE SCALE GENOMIC DNA]</scope>
    <source>
        <strain evidence="6 7">BR3299</strain>
    </source>
</reference>
<protein>
    <submittedName>
        <fullName evidence="6">Ethanolamine utilization protein EutM</fullName>
    </submittedName>
</protein>
<proteinExistence type="inferred from homology"/>
<dbReference type="PROSITE" id="PS51257">
    <property type="entry name" value="PROKAR_LIPOPROTEIN"/>
    <property type="match status" value="1"/>
</dbReference>
<dbReference type="CDD" id="cd06339">
    <property type="entry name" value="PBP1_YraM_LppC_lipoprotein-like"/>
    <property type="match status" value="1"/>
</dbReference>
<dbReference type="Proteomes" id="UP000035489">
    <property type="component" value="Unassembled WGS sequence"/>
</dbReference>
<dbReference type="InterPro" id="IPR028081">
    <property type="entry name" value="Leu-bd"/>
</dbReference>
<feature type="region of interest" description="Disordered" evidence="4">
    <location>
        <begin position="29"/>
        <end position="58"/>
    </location>
</feature>
<name>A0A0H1RPY5_9HYPH</name>
<organism evidence="6 7">
    <name type="scientific">Microvirga vignae</name>
    <dbReference type="NCBI Taxonomy" id="1225564"/>
    <lineage>
        <taxon>Bacteria</taxon>
        <taxon>Pseudomonadati</taxon>
        <taxon>Pseudomonadota</taxon>
        <taxon>Alphaproteobacteria</taxon>
        <taxon>Hyphomicrobiales</taxon>
        <taxon>Methylobacteriaceae</taxon>
        <taxon>Microvirga</taxon>
    </lineage>
</organism>
<evidence type="ECO:0000259" key="5">
    <source>
        <dbReference type="Pfam" id="PF13458"/>
    </source>
</evidence>
<keyword evidence="3" id="KW-0029">Amino-acid transport</keyword>
<dbReference type="PANTHER" id="PTHR30483:SF6">
    <property type="entry name" value="PERIPLASMIC BINDING PROTEIN OF ABC TRANSPORTER FOR NATURAL AMINO ACIDS"/>
    <property type="match status" value="1"/>
</dbReference>
<dbReference type="STRING" id="1225564.AA309_02020"/>
<comment type="similarity">
    <text evidence="1">Belongs to the leucine-binding protein family.</text>
</comment>
<dbReference type="PATRIC" id="fig|1225564.3.peg.5001"/>
<keyword evidence="3" id="KW-0813">Transport</keyword>
<accession>A0A0H1RPY5</accession>
<dbReference type="InterPro" id="IPR028082">
    <property type="entry name" value="Peripla_BP_I"/>
</dbReference>
<dbReference type="OrthoDB" id="7210494at2"/>
<evidence type="ECO:0000256" key="2">
    <source>
        <dbReference type="ARBA" id="ARBA00022729"/>
    </source>
</evidence>
<evidence type="ECO:0000256" key="4">
    <source>
        <dbReference type="SAM" id="MobiDB-lite"/>
    </source>
</evidence>